<dbReference type="InterPro" id="IPR050763">
    <property type="entry name" value="ABC_transporter_ATP-binding"/>
</dbReference>
<evidence type="ECO:0000313" key="7">
    <source>
        <dbReference type="Proteomes" id="UP000326331"/>
    </source>
</evidence>
<dbReference type="Proteomes" id="UP000326331">
    <property type="component" value="Chromosome"/>
</dbReference>
<comment type="similarity">
    <text evidence="1">Belongs to the ABC transporter superfamily.</text>
</comment>
<dbReference type="EMBL" id="CP042829">
    <property type="protein sequence ID" value="QFG03828.1"/>
    <property type="molecule type" value="Genomic_DNA"/>
</dbReference>
<name>A0ABX6C554_9CHLR</name>
<dbReference type="InterPro" id="IPR003439">
    <property type="entry name" value="ABC_transporter-like_ATP-bd"/>
</dbReference>
<dbReference type="InterPro" id="IPR027417">
    <property type="entry name" value="P-loop_NTPase"/>
</dbReference>
<dbReference type="Pfam" id="PF00005">
    <property type="entry name" value="ABC_tran"/>
    <property type="match status" value="1"/>
</dbReference>
<dbReference type="SMART" id="SM00382">
    <property type="entry name" value="AAA"/>
    <property type="match status" value="1"/>
</dbReference>
<reference evidence="6 7" key="1">
    <citation type="submission" date="2019-08" db="EMBL/GenBank/DDBJ databases">
        <authorList>
            <person name="Toschakov S.V."/>
        </authorList>
    </citation>
    <scope>NUCLEOTIDE SEQUENCE [LARGE SCALE GENOMIC DNA]</scope>
    <source>
        <strain evidence="6 7">3753O</strain>
    </source>
</reference>
<dbReference type="Gene3D" id="3.40.50.300">
    <property type="entry name" value="P-loop containing nucleotide triphosphate hydrolases"/>
    <property type="match status" value="1"/>
</dbReference>
<organism evidence="6 7">
    <name type="scientific">Tepidiforma bonchosmolovskayae</name>
    <dbReference type="NCBI Taxonomy" id="2601677"/>
    <lineage>
        <taxon>Bacteria</taxon>
        <taxon>Bacillati</taxon>
        <taxon>Chloroflexota</taxon>
        <taxon>Tepidiformia</taxon>
        <taxon>Tepidiformales</taxon>
        <taxon>Tepidiformaceae</taxon>
        <taxon>Tepidiforma</taxon>
    </lineage>
</organism>
<evidence type="ECO:0000256" key="2">
    <source>
        <dbReference type="ARBA" id="ARBA00022448"/>
    </source>
</evidence>
<proteinExistence type="inferred from homology"/>
<evidence type="ECO:0000259" key="5">
    <source>
        <dbReference type="PROSITE" id="PS50893"/>
    </source>
</evidence>
<evidence type="ECO:0000256" key="1">
    <source>
        <dbReference type="ARBA" id="ARBA00005417"/>
    </source>
</evidence>
<reference evidence="6 7" key="2">
    <citation type="submission" date="2019-10" db="EMBL/GenBank/DDBJ databases">
        <title>Thermopilla bonchosmolovskayae gen. nov., sp. nov., a moderately thermophilic Chloroflexi bacterium from a Chukotka hot spring (Arctic, Russia), representing a novel classis Thermopillaia, which include previously uncultivated lineage OLB14.</title>
        <authorList>
            <person name="Kochetkova T.V."/>
            <person name="Zayulina K.S."/>
            <person name="Zhigarkov V.S."/>
            <person name="Minaev N.V."/>
            <person name="Novikov A."/>
            <person name="Toshchakov S.V."/>
            <person name="Elcheninov A.G."/>
            <person name="Kublanov I.V."/>
        </authorList>
    </citation>
    <scope>NUCLEOTIDE SEQUENCE [LARGE SCALE GENOMIC DNA]</scope>
    <source>
        <strain evidence="6 7">3753O</strain>
    </source>
</reference>
<evidence type="ECO:0000313" key="6">
    <source>
        <dbReference type="EMBL" id="QFG03828.1"/>
    </source>
</evidence>
<feature type="domain" description="ABC transporter" evidence="5">
    <location>
        <begin position="6"/>
        <end position="229"/>
    </location>
</feature>
<keyword evidence="4 6" id="KW-0067">ATP-binding</keyword>
<evidence type="ECO:0000256" key="4">
    <source>
        <dbReference type="ARBA" id="ARBA00022840"/>
    </source>
</evidence>
<dbReference type="RefSeq" id="WP_158067777.1">
    <property type="nucleotide sequence ID" value="NZ_CP042829.1"/>
</dbReference>
<gene>
    <name evidence="6" type="ORF">Tbon_11160</name>
</gene>
<sequence>MPDPAIETRGLTKRFGSLVAVDRLDLAVHRGEVFGFLGPNGAGKTTTIRLLLGFINPTAGSSLVLGRPGADPAARRRIGYLPADLAFDPRYTTSDLIEFFGSLRGGYDRPFTAALLERFALDPYRPIGDLSTGNRRKVGIVQAFMHRPDLYILDEPTSGLDPLLQQEFHRLVREEVARGATVFLSSHVLPEVEALASRVGILRRGRLVTVAAIDDLRRKARQRIDIYTAGPPPRGLFERLPGVRAVSYHDGGVHLVVEGSVDAVIKAAAGLTVERIHTPGQDLEELFLEYYQGGDA</sequence>
<dbReference type="GO" id="GO:0005524">
    <property type="term" value="F:ATP binding"/>
    <property type="evidence" value="ECO:0007669"/>
    <property type="project" value="UniProtKB-KW"/>
</dbReference>
<dbReference type="InterPro" id="IPR003593">
    <property type="entry name" value="AAA+_ATPase"/>
</dbReference>
<evidence type="ECO:0000256" key="3">
    <source>
        <dbReference type="ARBA" id="ARBA00022741"/>
    </source>
</evidence>
<dbReference type="CDD" id="cd03230">
    <property type="entry name" value="ABC_DR_subfamily_A"/>
    <property type="match status" value="1"/>
</dbReference>
<accession>A0ABX6C554</accession>
<keyword evidence="2" id="KW-0813">Transport</keyword>
<protein>
    <submittedName>
        <fullName evidence="6">ABC transporter ATP-binding protein</fullName>
    </submittedName>
</protein>
<keyword evidence="3" id="KW-0547">Nucleotide-binding</keyword>
<dbReference type="PANTHER" id="PTHR42711:SF5">
    <property type="entry name" value="ABC TRANSPORTER ATP-BINDING PROTEIN NATA"/>
    <property type="match status" value="1"/>
</dbReference>
<dbReference type="PROSITE" id="PS50893">
    <property type="entry name" value="ABC_TRANSPORTER_2"/>
    <property type="match status" value="1"/>
</dbReference>
<dbReference type="PANTHER" id="PTHR42711">
    <property type="entry name" value="ABC TRANSPORTER ATP-BINDING PROTEIN"/>
    <property type="match status" value="1"/>
</dbReference>
<dbReference type="SUPFAM" id="SSF52540">
    <property type="entry name" value="P-loop containing nucleoside triphosphate hydrolases"/>
    <property type="match status" value="1"/>
</dbReference>
<keyword evidence="7" id="KW-1185">Reference proteome</keyword>